<name>A0A511N1Y7_DEIC1</name>
<dbReference type="RefSeq" id="WP_146884661.1">
    <property type="nucleotide sequence ID" value="NZ_BJXB01000010.1"/>
</dbReference>
<dbReference type="InterPro" id="IPR011989">
    <property type="entry name" value="ARM-like"/>
</dbReference>
<protein>
    <submittedName>
        <fullName evidence="1">Uncharacterized protein</fullName>
    </submittedName>
</protein>
<proteinExistence type="predicted"/>
<evidence type="ECO:0000313" key="1">
    <source>
        <dbReference type="EMBL" id="GEM46864.1"/>
    </source>
</evidence>
<dbReference type="InterPro" id="IPR016024">
    <property type="entry name" value="ARM-type_fold"/>
</dbReference>
<keyword evidence="2" id="KW-1185">Reference proteome</keyword>
<organism evidence="1 2">
    <name type="scientific">Deinococcus cellulosilyticus (strain DSM 18568 / NBRC 106333 / KACC 11606 / 5516J-15)</name>
    <dbReference type="NCBI Taxonomy" id="1223518"/>
    <lineage>
        <taxon>Bacteria</taxon>
        <taxon>Thermotogati</taxon>
        <taxon>Deinococcota</taxon>
        <taxon>Deinococci</taxon>
        <taxon>Deinococcales</taxon>
        <taxon>Deinococcaceae</taxon>
        <taxon>Deinococcus</taxon>
    </lineage>
</organism>
<gene>
    <name evidence="1" type="ORF">DC3_24990</name>
</gene>
<dbReference type="Gene3D" id="1.25.10.10">
    <property type="entry name" value="Leucine-rich Repeat Variant"/>
    <property type="match status" value="1"/>
</dbReference>
<dbReference type="EMBL" id="BJXB01000010">
    <property type="protein sequence ID" value="GEM46864.1"/>
    <property type="molecule type" value="Genomic_DNA"/>
</dbReference>
<sequence>MQEWDRLTALLHHIGDVRVAIRTLHTLRQWGKEDPERLRKDLLRLLALPHWWNVLPSSPWRDVAHLFTLTLAEHLHADLKPALVPLLQSRDPLVRERAARMLKTLGYGPGHRIDVARYVVAKRNLRAVGHLANKIPRALREAMPSERFLEWSKGKWMFLPADDTLSDLVFAVEALERIPVKSINSVPAVELLLDFCGSSRASRERALALLQQVPEDSSVWKHVHVQRRLQALRNLSVVFQTAEVKALQHFEQHKGSS</sequence>
<dbReference type="Proteomes" id="UP000321306">
    <property type="component" value="Unassembled WGS sequence"/>
</dbReference>
<comment type="caution">
    <text evidence="1">The sequence shown here is derived from an EMBL/GenBank/DDBJ whole genome shotgun (WGS) entry which is preliminary data.</text>
</comment>
<dbReference type="SUPFAM" id="SSF48371">
    <property type="entry name" value="ARM repeat"/>
    <property type="match status" value="1"/>
</dbReference>
<evidence type="ECO:0000313" key="2">
    <source>
        <dbReference type="Proteomes" id="UP000321306"/>
    </source>
</evidence>
<dbReference type="AlphaFoldDB" id="A0A511N1Y7"/>
<dbReference type="OrthoDB" id="9848217at2"/>
<accession>A0A511N1Y7</accession>
<reference evidence="1 2" key="1">
    <citation type="submission" date="2019-07" db="EMBL/GenBank/DDBJ databases">
        <title>Whole genome shotgun sequence of Deinococcus cellulosilyticus NBRC 106333.</title>
        <authorList>
            <person name="Hosoyama A."/>
            <person name="Uohara A."/>
            <person name="Ohji S."/>
            <person name="Ichikawa N."/>
        </authorList>
    </citation>
    <scope>NUCLEOTIDE SEQUENCE [LARGE SCALE GENOMIC DNA]</scope>
    <source>
        <strain evidence="1 2">NBRC 106333</strain>
    </source>
</reference>